<evidence type="ECO:0000256" key="5">
    <source>
        <dbReference type="ARBA" id="ARBA00022679"/>
    </source>
</evidence>
<dbReference type="EC" id="2.7.13.3" evidence="3"/>
<dbReference type="PROSITE" id="PS50109">
    <property type="entry name" value="HIS_KIN"/>
    <property type="match status" value="1"/>
</dbReference>
<gene>
    <name evidence="9" type="ORF">H8704_09165</name>
</gene>
<keyword evidence="7" id="KW-0902">Two-component regulatory system</keyword>
<evidence type="ECO:0000313" key="10">
    <source>
        <dbReference type="Proteomes" id="UP000606193"/>
    </source>
</evidence>
<comment type="subcellular location">
    <subcellularLocation>
        <location evidence="2">Membrane</location>
    </subcellularLocation>
</comment>
<evidence type="ECO:0000256" key="3">
    <source>
        <dbReference type="ARBA" id="ARBA00012438"/>
    </source>
</evidence>
<evidence type="ECO:0000256" key="4">
    <source>
        <dbReference type="ARBA" id="ARBA00022553"/>
    </source>
</evidence>
<dbReference type="InterPro" id="IPR036097">
    <property type="entry name" value="HisK_dim/P_sf"/>
</dbReference>
<name>A0ABR7N3Z0_9FIRM</name>
<proteinExistence type="predicted"/>
<feature type="domain" description="Histidine kinase" evidence="8">
    <location>
        <begin position="63"/>
        <end position="276"/>
    </location>
</feature>
<dbReference type="Proteomes" id="UP000606193">
    <property type="component" value="Unassembled WGS sequence"/>
</dbReference>
<evidence type="ECO:0000256" key="7">
    <source>
        <dbReference type="ARBA" id="ARBA00023012"/>
    </source>
</evidence>
<dbReference type="SMART" id="SM00387">
    <property type="entry name" value="HATPase_c"/>
    <property type="match status" value="1"/>
</dbReference>
<evidence type="ECO:0000256" key="1">
    <source>
        <dbReference type="ARBA" id="ARBA00000085"/>
    </source>
</evidence>
<dbReference type="Pfam" id="PF02518">
    <property type="entry name" value="HATPase_c"/>
    <property type="match status" value="1"/>
</dbReference>
<sequence length="276" mass="31752">MARLLELVTNAVDDLYANRINSVKLPSSLQEVERKLNQIMVGIRASQQEAKDAEQRKNDMIIYMAHDLKTPLTSVIGYLTLLKDEPEISQELRQKYLDIAWNKAGRLEDLVNEFFELTRMNFAHMTLKRSMVNMTMMVEQFMYEFKPLLAEKGMDYELEAEPEIMVYCDIEKMQRVFDNLLKNAINYGYPDSMIHVYLDKNGEQGMKLIVQNHGQTIPAEKLSYLFEQFFRLDSSRDSKTGGTGLGLAIAKQIVELHGGKISCESSNETIVFIVEL</sequence>
<dbReference type="SMART" id="SM00388">
    <property type="entry name" value="HisKA"/>
    <property type="match status" value="1"/>
</dbReference>
<evidence type="ECO:0000256" key="2">
    <source>
        <dbReference type="ARBA" id="ARBA00004370"/>
    </source>
</evidence>
<dbReference type="InterPro" id="IPR036890">
    <property type="entry name" value="HATPase_C_sf"/>
</dbReference>
<dbReference type="InterPro" id="IPR003661">
    <property type="entry name" value="HisK_dim/P_dom"/>
</dbReference>
<evidence type="ECO:0000259" key="8">
    <source>
        <dbReference type="PROSITE" id="PS50109"/>
    </source>
</evidence>
<keyword evidence="10" id="KW-1185">Reference proteome</keyword>
<dbReference type="InterPro" id="IPR004358">
    <property type="entry name" value="Sig_transdc_His_kin-like_C"/>
</dbReference>
<reference evidence="9 10" key="1">
    <citation type="submission" date="2020-08" db="EMBL/GenBank/DDBJ databases">
        <title>Genome public.</title>
        <authorList>
            <person name="Liu C."/>
            <person name="Sun Q."/>
        </authorList>
    </citation>
    <scope>NUCLEOTIDE SEQUENCE [LARGE SCALE GENOMIC DNA]</scope>
    <source>
        <strain evidence="9 10">NSJ-37</strain>
    </source>
</reference>
<dbReference type="Pfam" id="PF00512">
    <property type="entry name" value="HisKA"/>
    <property type="match status" value="1"/>
</dbReference>
<comment type="caution">
    <text evidence="9">The sequence shown here is derived from an EMBL/GenBank/DDBJ whole genome shotgun (WGS) entry which is preliminary data.</text>
</comment>
<keyword evidence="5" id="KW-0808">Transferase</keyword>
<evidence type="ECO:0000313" key="9">
    <source>
        <dbReference type="EMBL" id="MBC8562792.1"/>
    </source>
</evidence>
<dbReference type="InterPro" id="IPR005467">
    <property type="entry name" value="His_kinase_dom"/>
</dbReference>
<dbReference type="InterPro" id="IPR003594">
    <property type="entry name" value="HATPase_dom"/>
</dbReference>
<dbReference type="EMBL" id="JACRSX010000012">
    <property type="protein sequence ID" value="MBC8562792.1"/>
    <property type="molecule type" value="Genomic_DNA"/>
</dbReference>
<dbReference type="PANTHER" id="PTHR45453">
    <property type="entry name" value="PHOSPHATE REGULON SENSOR PROTEIN PHOR"/>
    <property type="match status" value="1"/>
</dbReference>
<dbReference type="Gene3D" id="3.30.565.10">
    <property type="entry name" value="Histidine kinase-like ATPase, C-terminal domain"/>
    <property type="match status" value="1"/>
</dbReference>
<dbReference type="GO" id="GO:0016301">
    <property type="term" value="F:kinase activity"/>
    <property type="evidence" value="ECO:0007669"/>
    <property type="project" value="UniProtKB-KW"/>
</dbReference>
<dbReference type="InterPro" id="IPR050351">
    <property type="entry name" value="BphY/WalK/GraS-like"/>
</dbReference>
<keyword evidence="4" id="KW-0597">Phosphoprotein</keyword>
<organism evidence="9 10">
    <name type="scientific">Jutongia huaianensis</name>
    <dbReference type="NCBI Taxonomy" id="2763668"/>
    <lineage>
        <taxon>Bacteria</taxon>
        <taxon>Bacillati</taxon>
        <taxon>Bacillota</taxon>
        <taxon>Clostridia</taxon>
        <taxon>Lachnospirales</taxon>
        <taxon>Lachnospiraceae</taxon>
        <taxon>Jutongia</taxon>
    </lineage>
</organism>
<keyword evidence="6 9" id="KW-0418">Kinase</keyword>
<dbReference type="CDD" id="cd00082">
    <property type="entry name" value="HisKA"/>
    <property type="match status" value="1"/>
</dbReference>
<evidence type="ECO:0000256" key="6">
    <source>
        <dbReference type="ARBA" id="ARBA00022777"/>
    </source>
</evidence>
<dbReference type="SUPFAM" id="SSF55874">
    <property type="entry name" value="ATPase domain of HSP90 chaperone/DNA topoisomerase II/histidine kinase"/>
    <property type="match status" value="1"/>
</dbReference>
<dbReference type="SUPFAM" id="SSF47384">
    <property type="entry name" value="Homodimeric domain of signal transducing histidine kinase"/>
    <property type="match status" value="1"/>
</dbReference>
<dbReference type="PANTHER" id="PTHR45453:SF1">
    <property type="entry name" value="PHOSPHATE REGULON SENSOR PROTEIN PHOR"/>
    <property type="match status" value="1"/>
</dbReference>
<dbReference type="PRINTS" id="PR00344">
    <property type="entry name" value="BCTRLSENSOR"/>
</dbReference>
<accession>A0ABR7N3Z0</accession>
<dbReference type="Gene3D" id="1.10.287.130">
    <property type="match status" value="1"/>
</dbReference>
<protein>
    <recommendedName>
        <fullName evidence="3">histidine kinase</fullName>
        <ecNumber evidence="3">2.7.13.3</ecNumber>
    </recommendedName>
</protein>
<comment type="catalytic activity">
    <reaction evidence="1">
        <text>ATP + protein L-histidine = ADP + protein N-phospho-L-histidine.</text>
        <dbReference type="EC" id="2.7.13.3"/>
    </reaction>
</comment>